<organism evidence="1 2">
    <name type="scientific">Vibrio variabilis</name>
    <dbReference type="NCBI Taxonomy" id="990271"/>
    <lineage>
        <taxon>Bacteria</taxon>
        <taxon>Pseudomonadati</taxon>
        <taxon>Pseudomonadota</taxon>
        <taxon>Gammaproteobacteria</taxon>
        <taxon>Vibrionales</taxon>
        <taxon>Vibrionaceae</taxon>
        <taxon>Vibrio</taxon>
    </lineage>
</organism>
<dbReference type="EMBL" id="BBMS01000026">
    <property type="protein sequence ID" value="GAL27214.1"/>
    <property type="molecule type" value="Genomic_DNA"/>
</dbReference>
<comment type="caution">
    <text evidence="1">The sequence shown here is derived from an EMBL/GenBank/DDBJ whole genome shotgun (WGS) entry which is preliminary data.</text>
</comment>
<proteinExistence type="predicted"/>
<name>A0ABQ0JEL7_9VIBR</name>
<evidence type="ECO:0000313" key="1">
    <source>
        <dbReference type="EMBL" id="GAL27214.1"/>
    </source>
</evidence>
<gene>
    <name evidence="1" type="ORF">JCM19239_5561</name>
</gene>
<accession>A0ABQ0JEL7</accession>
<keyword evidence="2" id="KW-1185">Reference proteome</keyword>
<evidence type="ECO:0000313" key="2">
    <source>
        <dbReference type="Proteomes" id="UP000029223"/>
    </source>
</evidence>
<protein>
    <submittedName>
        <fullName evidence="1">Uncharacterized protein</fullName>
    </submittedName>
</protein>
<reference evidence="2" key="1">
    <citation type="submission" date="2014-09" db="EMBL/GenBank/DDBJ databases">
        <title>Vibrio variabilis JCM 19239. (C206) whole genome shotgun sequence.</title>
        <authorList>
            <person name="Sawabe T."/>
            <person name="Meirelles P."/>
            <person name="Nakanishi M."/>
            <person name="Sayaka M."/>
            <person name="Hattori M."/>
            <person name="Ohkuma M."/>
        </authorList>
    </citation>
    <scope>NUCLEOTIDE SEQUENCE [LARGE SCALE GENOMIC DNA]</scope>
    <source>
        <strain evidence="2">JCM 19239</strain>
    </source>
</reference>
<dbReference type="Proteomes" id="UP000029223">
    <property type="component" value="Unassembled WGS sequence"/>
</dbReference>
<sequence length="44" mass="4840">MPFGLHHTLTIPMNYTELGGTYELLTGTNAAQVFMVKTHYGLLG</sequence>